<accession>A0ABP9MUA4</accession>
<name>A0ABP9MUA4_9HYPH</name>
<gene>
    <name evidence="1" type="ORF">GCM10023260_10820</name>
</gene>
<dbReference type="EMBL" id="BAABIY010000031">
    <property type="protein sequence ID" value="GAA5099547.1"/>
    <property type="molecule type" value="Genomic_DNA"/>
</dbReference>
<sequence>MSQENGYVQDIDNTLLVKQLHNVRNNLCNHIRNVGKSSGLSLLIDTEHSLVENDLLRYANSKAMISSLKTALMEIDVIKKHVILVSNPAQYKTVNEVYSFPKNRKGGLPYDEARQAIASHYARLGNLDKSRLTSIEKSIIDVRKENMMVMRKLYEKMQAKAIGIDFSCDKIVPFNKSDV</sequence>
<keyword evidence="2" id="KW-1185">Reference proteome</keyword>
<evidence type="ECO:0000313" key="1">
    <source>
        <dbReference type="EMBL" id="GAA5099547.1"/>
    </source>
</evidence>
<reference evidence="2" key="1">
    <citation type="journal article" date="2019" name="Int. J. Syst. Evol. Microbiol.">
        <title>The Global Catalogue of Microorganisms (GCM) 10K type strain sequencing project: providing services to taxonomists for standard genome sequencing and annotation.</title>
        <authorList>
            <consortium name="The Broad Institute Genomics Platform"/>
            <consortium name="The Broad Institute Genome Sequencing Center for Infectious Disease"/>
            <person name="Wu L."/>
            <person name="Ma J."/>
        </authorList>
    </citation>
    <scope>NUCLEOTIDE SEQUENCE [LARGE SCALE GENOMIC DNA]</scope>
    <source>
        <strain evidence="2">JCM 17706</strain>
    </source>
</reference>
<organism evidence="1 2">
    <name type="scientific">Bartonella acomydis</name>
    <dbReference type="NCBI Taxonomy" id="686234"/>
    <lineage>
        <taxon>Bacteria</taxon>
        <taxon>Pseudomonadati</taxon>
        <taxon>Pseudomonadota</taxon>
        <taxon>Alphaproteobacteria</taxon>
        <taxon>Hyphomicrobiales</taxon>
        <taxon>Bartonellaceae</taxon>
        <taxon>Bartonella</taxon>
    </lineage>
</organism>
<protein>
    <submittedName>
        <fullName evidence="1">Uncharacterized protein</fullName>
    </submittedName>
</protein>
<evidence type="ECO:0000313" key="2">
    <source>
        <dbReference type="Proteomes" id="UP001501525"/>
    </source>
</evidence>
<comment type="caution">
    <text evidence="1">The sequence shown here is derived from an EMBL/GenBank/DDBJ whole genome shotgun (WGS) entry which is preliminary data.</text>
</comment>
<dbReference type="Proteomes" id="UP001501525">
    <property type="component" value="Unassembled WGS sequence"/>
</dbReference>
<proteinExistence type="predicted"/>